<evidence type="ECO:0008006" key="3">
    <source>
        <dbReference type="Google" id="ProtNLM"/>
    </source>
</evidence>
<name>A0ABD1ZDA3_9MARC</name>
<proteinExistence type="predicted"/>
<gene>
    <name evidence="1" type="ORF">R1flu_017555</name>
</gene>
<comment type="caution">
    <text evidence="1">The sequence shown here is derived from an EMBL/GenBank/DDBJ whole genome shotgun (WGS) entry which is preliminary data.</text>
</comment>
<reference evidence="1 2" key="1">
    <citation type="submission" date="2024-09" db="EMBL/GenBank/DDBJ databases">
        <title>Chromosome-scale assembly of Riccia fluitans.</title>
        <authorList>
            <person name="Paukszto L."/>
            <person name="Sawicki J."/>
            <person name="Karawczyk K."/>
            <person name="Piernik-Szablinska J."/>
            <person name="Szczecinska M."/>
            <person name="Mazdziarz M."/>
        </authorList>
    </citation>
    <scope>NUCLEOTIDE SEQUENCE [LARGE SCALE GENOMIC DNA]</scope>
    <source>
        <strain evidence="1">Rf_01</strain>
        <tissue evidence="1">Aerial parts of the thallus</tissue>
    </source>
</reference>
<organism evidence="1 2">
    <name type="scientific">Riccia fluitans</name>
    <dbReference type="NCBI Taxonomy" id="41844"/>
    <lineage>
        <taxon>Eukaryota</taxon>
        <taxon>Viridiplantae</taxon>
        <taxon>Streptophyta</taxon>
        <taxon>Embryophyta</taxon>
        <taxon>Marchantiophyta</taxon>
        <taxon>Marchantiopsida</taxon>
        <taxon>Marchantiidae</taxon>
        <taxon>Marchantiales</taxon>
        <taxon>Ricciaceae</taxon>
        <taxon>Riccia</taxon>
    </lineage>
</organism>
<accession>A0ABD1ZDA3</accession>
<dbReference type="Proteomes" id="UP001605036">
    <property type="component" value="Unassembled WGS sequence"/>
</dbReference>
<dbReference type="AlphaFoldDB" id="A0ABD1ZDA3"/>
<sequence>MVHMMRYVHAVVLLVPSVDVPASKLWATKVILKLKPLLHRDKYTAVSGEDVCVCGFQAAAEFDSRKVAGRRLSLKSIVTDQSSPTDTVLSSARVVAIAERRS</sequence>
<dbReference type="EMBL" id="JBHFFA010000001">
    <property type="protein sequence ID" value="KAL2649427.1"/>
    <property type="molecule type" value="Genomic_DNA"/>
</dbReference>
<keyword evidence="2" id="KW-1185">Reference proteome</keyword>
<evidence type="ECO:0000313" key="1">
    <source>
        <dbReference type="EMBL" id="KAL2649427.1"/>
    </source>
</evidence>
<protein>
    <recommendedName>
        <fullName evidence="3">Secreted protein</fullName>
    </recommendedName>
</protein>
<evidence type="ECO:0000313" key="2">
    <source>
        <dbReference type="Proteomes" id="UP001605036"/>
    </source>
</evidence>